<organism evidence="1 2">
    <name type="scientific">Thermasporomyces composti</name>
    <dbReference type="NCBI Taxonomy" id="696763"/>
    <lineage>
        <taxon>Bacteria</taxon>
        <taxon>Bacillati</taxon>
        <taxon>Actinomycetota</taxon>
        <taxon>Actinomycetes</taxon>
        <taxon>Propionibacteriales</taxon>
        <taxon>Nocardioidaceae</taxon>
        <taxon>Thermasporomyces</taxon>
    </lineage>
</organism>
<evidence type="ECO:0000313" key="2">
    <source>
        <dbReference type="Proteomes" id="UP000256485"/>
    </source>
</evidence>
<dbReference type="Proteomes" id="UP000256485">
    <property type="component" value="Unassembled WGS sequence"/>
</dbReference>
<sequence length="146" mass="17004">MSEYFDLPDLFGSPEEFQREQQERLGRLAELQQRIAEATGTARSEDDRIIVTYSEGNGVEEIRFDPRVMRMPSEDLAAEVARLVNEARADARRQMQQLVSETFGEPTAIVDQLPEFQRTVDEVLRDTHQMRDQLDVLLDRMRKMTE</sequence>
<keyword evidence="1" id="KW-0238">DNA-binding</keyword>
<protein>
    <submittedName>
        <fullName evidence="1">YbaB/EbfC DNA-binding family protein</fullName>
    </submittedName>
</protein>
<reference evidence="1 2" key="1">
    <citation type="submission" date="2018-08" db="EMBL/GenBank/DDBJ databases">
        <title>Sequencing the genomes of 1000 actinobacteria strains.</title>
        <authorList>
            <person name="Klenk H.-P."/>
        </authorList>
    </citation>
    <scope>NUCLEOTIDE SEQUENCE [LARGE SCALE GENOMIC DNA]</scope>
    <source>
        <strain evidence="1 2">DSM 22891</strain>
    </source>
</reference>
<gene>
    <name evidence="1" type="ORF">DFJ64_1757</name>
</gene>
<dbReference type="Gene3D" id="3.30.1310.10">
    <property type="entry name" value="Nucleoid-associated protein YbaB-like domain"/>
    <property type="match status" value="1"/>
</dbReference>
<keyword evidence="2" id="KW-1185">Reference proteome</keyword>
<dbReference type="AlphaFoldDB" id="A0A3D9V879"/>
<dbReference type="RefSeq" id="WP_170152553.1">
    <property type="nucleotide sequence ID" value="NZ_QTUC01000001.1"/>
</dbReference>
<accession>A0A3D9V879</accession>
<comment type="caution">
    <text evidence="1">The sequence shown here is derived from an EMBL/GenBank/DDBJ whole genome shotgun (WGS) entry which is preliminary data.</text>
</comment>
<dbReference type="Pfam" id="PF02575">
    <property type="entry name" value="YbaB_DNA_bd"/>
    <property type="match status" value="1"/>
</dbReference>
<name>A0A3D9V879_THECX</name>
<dbReference type="SUPFAM" id="SSF82607">
    <property type="entry name" value="YbaB-like"/>
    <property type="match status" value="1"/>
</dbReference>
<evidence type="ECO:0000313" key="1">
    <source>
        <dbReference type="EMBL" id="REF36350.1"/>
    </source>
</evidence>
<dbReference type="InterPro" id="IPR036894">
    <property type="entry name" value="YbaB-like_sf"/>
</dbReference>
<dbReference type="GO" id="GO:0003677">
    <property type="term" value="F:DNA binding"/>
    <property type="evidence" value="ECO:0007669"/>
    <property type="project" value="UniProtKB-KW"/>
</dbReference>
<dbReference type="InterPro" id="IPR004401">
    <property type="entry name" value="YbaB/EbfC"/>
</dbReference>
<dbReference type="EMBL" id="QTUC01000001">
    <property type="protein sequence ID" value="REF36350.1"/>
    <property type="molecule type" value="Genomic_DNA"/>
</dbReference>
<proteinExistence type="predicted"/>